<dbReference type="OrthoDB" id="2403321at2759"/>
<accession>A0A9N8ZSM5</accession>
<gene>
    <name evidence="1" type="ORF">CPELLU_LOCUS2675</name>
</gene>
<evidence type="ECO:0000313" key="1">
    <source>
        <dbReference type="EMBL" id="CAG8505800.1"/>
    </source>
</evidence>
<reference evidence="1" key="1">
    <citation type="submission" date="2021-06" db="EMBL/GenBank/DDBJ databases">
        <authorList>
            <person name="Kallberg Y."/>
            <person name="Tangrot J."/>
            <person name="Rosling A."/>
        </authorList>
    </citation>
    <scope>NUCLEOTIDE SEQUENCE</scope>
    <source>
        <strain evidence="1">FL966</strain>
    </source>
</reference>
<evidence type="ECO:0000313" key="2">
    <source>
        <dbReference type="Proteomes" id="UP000789759"/>
    </source>
</evidence>
<proteinExistence type="predicted"/>
<sequence>MSRAEYDINERIARTDRHNVLNRVIDAERPYDFISMIFEGEMPIHRNKPYKDSTAICFHCMKLMHVNVNLGSKASQFDLIKDHYNYECSRPQTGYRCSRPRTEFRCARVIQRLWKNFRERKLSNAQLAWNSLPNNGNLDDEKLLGLMRHKVKNPQIREQFDQWCTKWITMYKQCNLNIPLDIYIRKYEEYYIPYN</sequence>
<protein>
    <submittedName>
        <fullName evidence="1">12446_t:CDS:1</fullName>
    </submittedName>
</protein>
<comment type="caution">
    <text evidence="1">The sequence shown here is derived from an EMBL/GenBank/DDBJ whole genome shotgun (WGS) entry which is preliminary data.</text>
</comment>
<dbReference type="AlphaFoldDB" id="A0A9N8ZSM5"/>
<organism evidence="1 2">
    <name type="scientific">Cetraspora pellucida</name>
    <dbReference type="NCBI Taxonomy" id="1433469"/>
    <lineage>
        <taxon>Eukaryota</taxon>
        <taxon>Fungi</taxon>
        <taxon>Fungi incertae sedis</taxon>
        <taxon>Mucoromycota</taxon>
        <taxon>Glomeromycotina</taxon>
        <taxon>Glomeromycetes</taxon>
        <taxon>Diversisporales</taxon>
        <taxon>Gigasporaceae</taxon>
        <taxon>Cetraspora</taxon>
    </lineage>
</organism>
<dbReference type="Proteomes" id="UP000789759">
    <property type="component" value="Unassembled WGS sequence"/>
</dbReference>
<name>A0A9N8ZSM5_9GLOM</name>
<keyword evidence="2" id="KW-1185">Reference proteome</keyword>
<dbReference type="EMBL" id="CAJVQA010001190">
    <property type="protein sequence ID" value="CAG8505800.1"/>
    <property type="molecule type" value="Genomic_DNA"/>
</dbReference>